<comment type="caution">
    <text evidence="2">The sequence shown here is derived from an EMBL/GenBank/DDBJ whole genome shotgun (WGS) entry which is preliminary data.</text>
</comment>
<dbReference type="Pfam" id="PF00480">
    <property type="entry name" value="ROK"/>
    <property type="match status" value="1"/>
</dbReference>
<gene>
    <name evidence="2" type="ORF">AB3K24_01170</name>
</gene>
<comment type="similarity">
    <text evidence="1">Belongs to the ROK (NagC/XylR) family.</text>
</comment>
<evidence type="ECO:0000256" key="1">
    <source>
        <dbReference type="ARBA" id="ARBA00006479"/>
    </source>
</evidence>
<dbReference type="PANTHER" id="PTHR18964">
    <property type="entry name" value="ROK (REPRESSOR, ORF, KINASE) FAMILY"/>
    <property type="match status" value="1"/>
</dbReference>
<evidence type="ECO:0000313" key="3">
    <source>
        <dbReference type="Proteomes" id="UP001556617"/>
    </source>
</evidence>
<accession>A0ABV3S3K7</accession>
<sequence length="302" mass="32516">MTDNLNYLAIDIGGTNIKYGIVDRAGRLIEKHSESTQTAGLSEFLNQLETIISRYIDGVKGVGISVPGKVDHHDETIYGGGALDFLNKINLPQKLNISVPMTVENDGKAAALSELWLGNLKGIKNGAAVVLGTGVGGGLILNGALFSGTHFQAGELSFLAYHSDLLMAHLEGSLGSAVGMISRVATALKLPDKHDGFKVFEAINQHDAIAWPIFESYAMTIALLIYNVQTVVDLQRYVIGGGISEQSIVAIEIKKAYQTLFARNEMVINTLTPVEIMPSKFGNDANLYGAIYHLLQTINDEV</sequence>
<reference evidence="2 3" key="1">
    <citation type="submission" date="2024-07" db="EMBL/GenBank/DDBJ databases">
        <authorList>
            <person name="Yun M."/>
        </authorList>
    </citation>
    <scope>NUCLEOTIDE SEQUENCE [LARGE SCALE GENOMIC DNA]</scope>
    <source>
        <strain evidence="2 3">MS01</strain>
    </source>
</reference>
<dbReference type="Proteomes" id="UP001556617">
    <property type="component" value="Unassembled WGS sequence"/>
</dbReference>
<evidence type="ECO:0000313" key="2">
    <source>
        <dbReference type="EMBL" id="MEX0379975.1"/>
    </source>
</evidence>
<dbReference type="CDD" id="cd24152">
    <property type="entry name" value="ASKHA_NBD_ROK-like"/>
    <property type="match status" value="1"/>
</dbReference>
<dbReference type="SUPFAM" id="SSF53067">
    <property type="entry name" value="Actin-like ATPase domain"/>
    <property type="match status" value="1"/>
</dbReference>
<organism evidence="2 3">
    <name type="scientific">Leuconostoc aquikimchii</name>
    <dbReference type="NCBI Taxonomy" id="3236804"/>
    <lineage>
        <taxon>Bacteria</taxon>
        <taxon>Bacillati</taxon>
        <taxon>Bacillota</taxon>
        <taxon>Bacilli</taxon>
        <taxon>Lactobacillales</taxon>
        <taxon>Lactobacillaceae</taxon>
        <taxon>Leuconostoc</taxon>
    </lineage>
</organism>
<keyword evidence="3" id="KW-1185">Reference proteome</keyword>
<dbReference type="RefSeq" id="WP_367973410.1">
    <property type="nucleotide sequence ID" value="NZ_JBFPEQ010000001.1"/>
</dbReference>
<dbReference type="PANTHER" id="PTHR18964:SF170">
    <property type="entry name" value="SUGAR KINASE"/>
    <property type="match status" value="1"/>
</dbReference>
<dbReference type="InterPro" id="IPR043129">
    <property type="entry name" value="ATPase_NBD"/>
</dbReference>
<dbReference type="InterPro" id="IPR000600">
    <property type="entry name" value="ROK"/>
</dbReference>
<dbReference type="EMBL" id="JBFPER010000001">
    <property type="protein sequence ID" value="MEX0379975.1"/>
    <property type="molecule type" value="Genomic_DNA"/>
</dbReference>
<name>A0ABV3S3K7_9LACO</name>
<proteinExistence type="inferred from homology"/>
<protein>
    <submittedName>
        <fullName evidence="2">ROK family protein</fullName>
    </submittedName>
</protein>
<dbReference type="Gene3D" id="3.30.420.40">
    <property type="match status" value="2"/>
</dbReference>